<evidence type="ECO:0000256" key="13">
    <source>
        <dbReference type="RuleBase" id="RU003785"/>
    </source>
</evidence>
<dbReference type="EMBL" id="BAAAME010000002">
    <property type="protein sequence ID" value="GAA1731543.1"/>
    <property type="molecule type" value="Genomic_DNA"/>
</dbReference>
<evidence type="ECO:0000313" key="15">
    <source>
        <dbReference type="Proteomes" id="UP001501057"/>
    </source>
</evidence>
<dbReference type="NCBIfam" id="TIGR00174">
    <property type="entry name" value="miaA"/>
    <property type="match status" value="1"/>
</dbReference>
<feature type="site" description="Interaction with substrate tRNA" evidence="10">
    <location>
        <position position="124"/>
    </location>
</feature>
<feature type="binding site" evidence="10">
    <location>
        <begin position="14"/>
        <end position="19"/>
    </location>
    <ligand>
        <name>substrate</name>
    </ligand>
</feature>
<evidence type="ECO:0000256" key="1">
    <source>
        <dbReference type="ARBA" id="ARBA00001946"/>
    </source>
</evidence>
<evidence type="ECO:0000256" key="2">
    <source>
        <dbReference type="ARBA" id="ARBA00003213"/>
    </source>
</evidence>
<keyword evidence="15" id="KW-1185">Reference proteome</keyword>
<accession>A0ABP4VP27</accession>
<dbReference type="Gene3D" id="1.10.20.140">
    <property type="match status" value="1"/>
</dbReference>
<dbReference type="Gene3D" id="3.40.50.300">
    <property type="entry name" value="P-loop containing nucleotide triphosphate hydrolases"/>
    <property type="match status" value="1"/>
</dbReference>
<evidence type="ECO:0000256" key="11">
    <source>
        <dbReference type="RuleBase" id="RU003783"/>
    </source>
</evidence>
<gene>
    <name evidence="10 14" type="primary">miaA</name>
    <name evidence="14" type="ORF">GCM10009710_10230</name>
</gene>
<dbReference type="RefSeq" id="WP_344198425.1">
    <property type="nucleotide sequence ID" value="NZ_BAAAME010000002.1"/>
</dbReference>
<dbReference type="InterPro" id="IPR027417">
    <property type="entry name" value="P-loop_NTPase"/>
</dbReference>
<dbReference type="Pfam" id="PF01715">
    <property type="entry name" value="IPPT"/>
    <property type="match status" value="1"/>
</dbReference>
<evidence type="ECO:0000256" key="10">
    <source>
        <dbReference type="HAMAP-Rule" id="MF_00185"/>
    </source>
</evidence>
<comment type="catalytic activity">
    <reaction evidence="9 10 11">
        <text>adenosine(37) in tRNA + dimethylallyl diphosphate = N(6)-dimethylallyladenosine(37) in tRNA + diphosphate</text>
        <dbReference type="Rhea" id="RHEA:26482"/>
        <dbReference type="Rhea" id="RHEA-COMP:10162"/>
        <dbReference type="Rhea" id="RHEA-COMP:10375"/>
        <dbReference type="ChEBI" id="CHEBI:33019"/>
        <dbReference type="ChEBI" id="CHEBI:57623"/>
        <dbReference type="ChEBI" id="CHEBI:74411"/>
        <dbReference type="ChEBI" id="CHEBI:74415"/>
        <dbReference type="EC" id="2.5.1.75"/>
    </reaction>
</comment>
<evidence type="ECO:0000256" key="3">
    <source>
        <dbReference type="ARBA" id="ARBA00005842"/>
    </source>
</evidence>
<evidence type="ECO:0000256" key="4">
    <source>
        <dbReference type="ARBA" id="ARBA00022679"/>
    </source>
</evidence>
<name>A0ABP4VP27_9ACTN</name>
<evidence type="ECO:0000256" key="8">
    <source>
        <dbReference type="ARBA" id="ARBA00022842"/>
    </source>
</evidence>
<proteinExistence type="inferred from homology"/>
<evidence type="ECO:0000313" key="14">
    <source>
        <dbReference type="EMBL" id="GAA1731543.1"/>
    </source>
</evidence>
<comment type="subunit">
    <text evidence="10">Monomer.</text>
</comment>
<keyword evidence="4 10" id="KW-0808">Transferase</keyword>
<evidence type="ECO:0000256" key="7">
    <source>
        <dbReference type="ARBA" id="ARBA00022840"/>
    </source>
</evidence>
<keyword evidence="8 10" id="KW-0460">Magnesium</keyword>
<evidence type="ECO:0000256" key="6">
    <source>
        <dbReference type="ARBA" id="ARBA00022741"/>
    </source>
</evidence>
<dbReference type="PANTHER" id="PTHR11088">
    <property type="entry name" value="TRNA DIMETHYLALLYLTRANSFERASE"/>
    <property type="match status" value="1"/>
</dbReference>
<dbReference type="InterPro" id="IPR018022">
    <property type="entry name" value="IPT"/>
</dbReference>
<comment type="caution">
    <text evidence="14">The sequence shown here is derived from an EMBL/GenBank/DDBJ whole genome shotgun (WGS) entry which is preliminary data.</text>
</comment>
<keyword evidence="5 10" id="KW-0819">tRNA processing</keyword>
<dbReference type="PANTHER" id="PTHR11088:SF60">
    <property type="entry name" value="TRNA DIMETHYLALLYLTRANSFERASE"/>
    <property type="match status" value="1"/>
</dbReference>
<evidence type="ECO:0000256" key="12">
    <source>
        <dbReference type="RuleBase" id="RU003784"/>
    </source>
</evidence>
<keyword evidence="7 10" id="KW-0067">ATP-binding</keyword>
<evidence type="ECO:0000256" key="9">
    <source>
        <dbReference type="ARBA" id="ARBA00049563"/>
    </source>
</evidence>
<feature type="site" description="Interaction with substrate tRNA" evidence="10">
    <location>
        <position position="103"/>
    </location>
</feature>
<dbReference type="EC" id="2.5.1.75" evidence="10"/>
<sequence>MAPIDHVVGVVGPTGVGKSDLAIELALRLGGEIVSTDAYQLYRDLDIGTAKVLPHERRDVPHHLIDVLDLGESASVAQFQRAAREVVDDCRARGVVPIVVGGSSLYVRAVFDDLDFPGTDPQVRARWTARLDEVGAARLHRELAAVDPAAAAQILASNGRRIVRALEVVELTGQPFRASMPPHESVIGPATFVGLTADLTLLDARLAARVEAMWAAGLVEEVRGLAARGLGDAPTASRAIGYAEALAYLAGEIGEDEARARTVLGTQRFARKQLRLFGQDPRVTWLPHDAPDLVEQALEVVVPRG</sequence>
<keyword evidence="6 10" id="KW-0547">Nucleotide-binding</keyword>
<comment type="similarity">
    <text evidence="3 10 13">Belongs to the IPP transferase family.</text>
</comment>
<evidence type="ECO:0000256" key="5">
    <source>
        <dbReference type="ARBA" id="ARBA00022694"/>
    </source>
</evidence>
<comment type="caution">
    <text evidence="10">Lacks conserved residue(s) required for the propagation of feature annotation.</text>
</comment>
<dbReference type="HAMAP" id="MF_00185">
    <property type="entry name" value="IPP_trans"/>
    <property type="match status" value="1"/>
</dbReference>
<comment type="function">
    <text evidence="2 10 12">Catalyzes the transfer of a dimethylallyl group onto the adenine at position 37 in tRNAs that read codons beginning with uridine, leading to the formation of N6-(dimethylallyl)adenosine (i(6)A).</text>
</comment>
<protein>
    <recommendedName>
        <fullName evidence="10">tRNA dimethylallyltransferase</fullName>
        <ecNumber evidence="10">2.5.1.75</ecNumber>
    </recommendedName>
    <alternativeName>
        <fullName evidence="10">Dimethylallyl diphosphate:tRNA dimethylallyltransferase</fullName>
        <shortName evidence="10">DMAPP:tRNA dimethylallyltransferase</shortName>
        <shortName evidence="10">DMATase</shortName>
    </alternativeName>
    <alternativeName>
        <fullName evidence="10">Isopentenyl-diphosphate:tRNA isopentenyltransferase</fullName>
        <shortName evidence="10">IPP transferase</shortName>
        <shortName evidence="10">IPPT</shortName>
        <shortName evidence="10">IPTase</shortName>
    </alternativeName>
</protein>
<dbReference type="Proteomes" id="UP001501057">
    <property type="component" value="Unassembled WGS sequence"/>
</dbReference>
<dbReference type="SUPFAM" id="SSF52540">
    <property type="entry name" value="P-loop containing nucleoside triphosphate hydrolases"/>
    <property type="match status" value="1"/>
</dbReference>
<feature type="binding site" evidence="10">
    <location>
        <begin position="12"/>
        <end position="19"/>
    </location>
    <ligand>
        <name>ATP</name>
        <dbReference type="ChEBI" id="CHEBI:30616"/>
    </ligand>
</feature>
<comment type="cofactor">
    <cofactor evidence="1 10">
        <name>Mg(2+)</name>
        <dbReference type="ChEBI" id="CHEBI:18420"/>
    </cofactor>
</comment>
<reference evidence="15" key="1">
    <citation type="journal article" date="2019" name="Int. J. Syst. Evol. Microbiol.">
        <title>The Global Catalogue of Microorganisms (GCM) 10K type strain sequencing project: providing services to taxonomists for standard genome sequencing and annotation.</title>
        <authorList>
            <consortium name="The Broad Institute Genomics Platform"/>
            <consortium name="The Broad Institute Genome Sequencing Center for Infectious Disease"/>
            <person name="Wu L."/>
            <person name="Ma J."/>
        </authorList>
    </citation>
    <scope>NUCLEOTIDE SEQUENCE [LARGE SCALE GENOMIC DNA]</scope>
    <source>
        <strain evidence="15">JCM 13518</strain>
    </source>
</reference>
<organism evidence="14 15">
    <name type="scientific">Aeromicrobium alkaliterrae</name>
    <dbReference type="NCBI Taxonomy" id="302168"/>
    <lineage>
        <taxon>Bacteria</taxon>
        <taxon>Bacillati</taxon>
        <taxon>Actinomycetota</taxon>
        <taxon>Actinomycetes</taxon>
        <taxon>Propionibacteriales</taxon>
        <taxon>Nocardioidaceae</taxon>
        <taxon>Aeromicrobium</taxon>
    </lineage>
</organism>
<dbReference type="InterPro" id="IPR039657">
    <property type="entry name" value="Dimethylallyltransferase"/>
</dbReference>